<sequence length="657" mass="76706">MIEKLKRDIENTLEIFNEYLYHSKESDLNKLEFSLNNISAYISNAQTSSELYHTNKVISLMYNTMITKISGLKIKQDAFDILIRFLLVVLVDNKDIRLLFVNDYDMITTIARPVTLYTGEEYETEAFLESLLKVLQILSIEGFIISDEGIIDELLQFLTECLAGRRNTNIRKLASRLITNICFTYPQYSMMVLKNPSYNGAKKSLFNDVVFQVPSIMTSYMSFIIRFDSVAKQNLSANDNLLKILLFSFNTLKTEEPYLRVYTERFIESLIFDESFNLTKLGEAWSTKKYAKMSIKETLKILPTISKGSEDLSVMYRFLYNLSLNKEVRNIIYDLLMAQLQNEGQHLFDNCIIDEAFKIASDYKLNRRIPEETRINSGFFVCKMIKESIRRDKEFCSERKKKDILEYLKSLVTVPIIDIYETPEQIRLGKMVLFLKLCIMLSKDKFFINDVPKIFTTKLADQFYELQTKYTPRIKIFLRHKGEILDNKIVNAIQLTPFLLKTLNSYEKCRDTLNYILNKPDLVEFLSVGLVSKNLKLMEEVISCFEVSLPSSIKRHIICQVKNFINSEKVDIESVACSQDTMRELKEQLEDSLKVCELYKSQIDMLQEELESLKENHSKVCQEQSKKYDDLKQTMEKVSLENQLLANLKENMKNLLL</sequence>
<feature type="coiled-coil region" evidence="1">
    <location>
        <begin position="582"/>
        <end position="651"/>
    </location>
</feature>
<keyword evidence="1" id="KW-0175">Coiled coil</keyword>
<keyword evidence="2" id="KW-1185">Reference proteome</keyword>
<dbReference type="Proteomes" id="UP000035681">
    <property type="component" value="Unplaced"/>
</dbReference>
<dbReference type="WBParaSite" id="TCONS_00008409.p1">
    <property type="protein sequence ID" value="TCONS_00008409.p1"/>
    <property type="gene ID" value="XLOC_006362"/>
</dbReference>
<name>A0A0K0DU81_STRER</name>
<evidence type="ECO:0000256" key="1">
    <source>
        <dbReference type="SAM" id="Coils"/>
    </source>
</evidence>
<reference evidence="3" key="1">
    <citation type="submission" date="2015-08" db="UniProtKB">
        <authorList>
            <consortium name="WormBaseParasite"/>
        </authorList>
    </citation>
    <scope>IDENTIFICATION</scope>
</reference>
<dbReference type="AlphaFoldDB" id="A0A0K0DU81"/>
<protein>
    <submittedName>
        <fullName evidence="3">Non-specific serine/threonine protein kinase</fullName>
    </submittedName>
</protein>
<evidence type="ECO:0000313" key="3">
    <source>
        <dbReference type="WBParaSite" id="SSTP_0000079500.1"/>
    </source>
</evidence>
<proteinExistence type="predicted"/>
<evidence type="ECO:0000313" key="2">
    <source>
        <dbReference type="Proteomes" id="UP000035681"/>
    </source>
</evidence>
<dbReference type="WBParaSite" id="SSTP_0000079500.1">
    <property type="protein sequence ID" value="SSTP_0000079500.1"/>
    <property type="gene ID" value="SSTP_0000079500"/>
</dbReference>
<organism evidence="3">
    <name type="scientific">Strongyloides stercoralis</name>
    <name type="common">Threadworm</name>
    <dbReference type="NCBI Taxonomy" id="6248"/>
    <lineage>
        <taxon>Eukaryota</taxon>
        <taxon>Metazoa</taxon>
        <taxon>Ecdysozoa</taxon>
        <taxon>Nematoda</taxon>
        <taxon>Chromadorea</taxon>
        <taxon>Rhabditida</taxon>
        <taxon>Tylenchina</taxon>
        <taxon>Panagrolaimomorpha</taxon>
        <taxon>Strongyloidoidea</taxon>
        <taxon>Strongyloididae</taxon>
        <taxon>Strongyloides</taxon>
    </lineage>
</organism>
<accession>A0A0K0DU81</accession>